<name>A0ABW4L585_9MICO</name>
<evidence type="ECO:0000313" key="10">
    <source>
        <dbReference type="Proteomes" id="UP001597277"/>
    </source>
</evidence>
<proteinExistence type="inferred from homology"/>
<dbReference type="Proteomes" id="UP001597277">
    <property type="component" value="Unassembled WGS sequence"/>
</dbReference>
<evidence type="ECO:0000313" key="9">
    <source>
        <dbReference type="EMBL" id="MFD1718337.1"/>
    </source>
</evidence>
<keyword evidence="3" id="KW-0227">DNA damage</keyword>
<protein>
    <recommendedName>
        <fullName evidence="8">Abasic site processing protein</fullName>
        <ecNumber evidence="8">3.4.-.-</ecNumber>
    </recommendedName>
</protein>
<comment type="similarity">
    <text evidence="1 8">Belongs to the SOS response-associated peptidase family.</text>
</comment>
<dbReference type="EC" id="3.4.-.-" evidence="8"/>
<dbReference type="SUPFAM" id="SSF143081">
    <property type="entry name" value="BB1717-like"/>
    <property type="match status" value="1"/>
</dbReference>
<evidence type="ECO:0000256" key="6">
    <source>
        <dbReference type="ARBA" id="ARBA00023125"/>
    </source>
</evidence>
<evidence type="ECO:0000256" key="1">
    <source>
        <dbReference type="ARBA" id="ARBA00008136"/>
    </source>
</evidence>
<keyword evidence="6" id="KW-0238">DNA-binding</keyword>
<evidence type="ECO:0000256" key="2">
    <source>
        <dbReference type="ARBA" id="ARBA00022670"/>
    </source>
</evidence>
<keyword evidence="10" id="KW-1185">Reference proteome</keyword>
<dbReference type="RefSeq" id="WP_388006427.1">
    <property type="nucleotide sequence ID" value="NZ_JBHUEE010000005.1"/>
</dbReference>
<keyword evidence="5" id="KW-0190">Covalent protein-DNA linkage</keyword>
<sequence>MCGRYANARRDADLIDAFDVTDVVGEDLPPSWNVAPTDDVRTVLERAPREDPEGEPRRQLRTVRWGLVPSWAKDPRGGARLINARSESVTDKPAFKKAAARRRCVVAADGYYEWEKLPGGGKQPYFLHGDGMLAFAGLYELWPDPDLPDDHPDKWLWTMTIMTTTAADALGHIHDRSPVIVPPDMVSDWLDPATTEPGDVREMIEAMPSPALSPRPVSRAVGNVQNDGPHLVEPVEL</sequence>
<keyword evidence="2 8" id="KW-0645">Protease</keyword>
<dbReference type="PANTHER" id="PTHR13604:SF0">
    <property type="entry name" value="ABASIC SITE PROCESSING PROTEIN HMCES"/>
    <property type="match status" value="1"/>
</dbReference>
<gene>
    <name evidence="9" type="ORF">ACFSE6_10855</name>
</gene>
<dbReference type="InterPro" id="IPR003738">
    <property type="entry name" value="SRAP"/>
</dbReference>
<dbReference type="EMBL" id="JBHUEE010000005">
    <property type="protein sequence ID" value="MFD1718337.1"/>
    <property type="molecule type" value="Genomic_DNA"/>
</dbReference>
<organism evidence="9 10">
    <name type="scientific">Georgenia deserti</name>
    <dbReference type="NCBI Taxonomy" id="2093781"/>
    <lineage>
        <taxon>Bacteria</taxon>
        <taxon>Bacillati</taxon>
        <taxon>Actinomycetota</taxon>
        <taxon>Actinomycetes</taxon>
        <taxon>Micrococcales</taxon>
        <taxon>Bogoriellaceae</taxon>
        <taxon>Georgenia</taxon>
    </lineage>
</organism>
<accession>A0ABW4L585</accession>
<evidence type="ECO:0000256" key="3">
    <source>
        <dbReference type="ARBA" id="ARBA00022763"/>
    </source>
</evidence>
<dbReference type="GO" id="GO:0016787">
    <property type="term" value="F:hydrolase activity"/>
    <property type="evidence" value="ECO:0007669"/>
    <property type="project" value="UniProtKB-KW"/>
</dbReference>
<evidence type="ECO:0000256" key="5">
    <source>
        <dbReference type="ARBA" id="ARBA00023124"/>
    </source>
</evidence>
<dbReference type="PANTHER" id="PTHR13604">
    <property type="entry name" value="DC12-RELATED"/>
    <property type="match status" value="1"/>
</dbReference>
<evidence type="ECO:0000256" key="8">
    <source>
        <dbReference type="RuleBase" id="RU364100"/>
    </source>
</evidence>
<dbReference type="InterPro" id="IPR036590">
    <property type="entry name" value="SRAP-like"/>
</dbReference>
<reference evidence="10" key="1">
    <citation type="journal article" date="2019" name="Int. J. Syst. Evol. Microbiol.">
        <title>The Global Catalogue of Microorganisms (GCM) 10K type strain sequencing project: providing services to taxonomists for standard genome sequencing and annotation.</title>
        <authorList>
            <consortium name="The Broad Institute Genomics Platform"/>
            <consortium name="The Broad Institute Genome Sequencing Center for Infectious Disease"/>
            <person name="Wu L."/>
            <person name="Ma J."/>
        </authorList>
    </citation>
    <scope>NUCLEOTIDE SEQUENCE [LARGE SCALE GENOMIC DNA]</scope>
    <source>
        <strain evidence="10">JCM 17130</strain>
    </source>
</reference>
<keyword evidence="4 8" id="KW-0378">Hydrolase</keyword>
<evidence type="ECO:0000256" key="7">
    <source>
        <dbReference type="ARBA" id="ARBA00023239"/>
    </source>
</evidence>
<comment type="caution">
    <text evidence="9">The sequence shown here is derived from an EMBL/GenBank/DDBJ whole genome shotgun (WGS) entry which is preliminary data.</text>
</comment>
<dbReference type="Gene3D" id="3.90.1680.10">
    <property type="entry name" value="SOS response associated peptidase-like"/>
    <property type="match status" value="1"/>
</dbReference>
<keyword evidence="7" id="KW-0456">Lyase</keyword>
<evidence type="ECO:0000256" key="4">
    <source>
        <dbReference type="ARBA" id="ARBA00022801"/>
    </source>
</evidence>
<dbReference type="Pfam" id="PF02586">
    <property type="entry name" value="SRAP"/>
    <property type="match status" value="1"/>
</dbReference>